<proteinExistence type="predicted"/>
<evidence type="ECO:0000313" key="2">
    <source>
        <dbReference type="Proteomes" id="UP001501285"/>
    </source>
</evidence>
<accession>A0ABN2TZS5</accession>
<protein>
    <recommendedName>
        <fullName evidence="3">Transposase</fullName>
    </recommendedName>
</protein>
<sequence>MRWSTFGIRVCRDETEPTYAAPHTGTVTECGHLNKLMLAVAAMRARKNDDTVAT</sequence>
<evidence type="ECO:0000313" key="1">
    <source>
        <dbReference type="EMBL" id="GAA2025420.1"/>
    </source>
</evidence>
<dbReference type="Proteomes" id="UP001501285">
    <property type="component" value="Unassembled WGS sequence"/>
</dbReference>
<dbReference type="EMBL" id="BAAANB010000003">
    <property type="protein sequence ID" value="GAA2025420.1"/>
    <property type="molecule type" value="Genomic_DNA"/>
</dbReference>
<gene>
    <name evidence="1" type="ORF">GCM10009740_13830</name>
</gene>
<reference evidence="1 2" key="1">
    <citation type="journal article" date="2019" name="Int. J. Syst. Evol. Microbiol.">
        <title>The Global Catalogue of Microorganisms (GCM) 10K type strain sequencing project: providing services to taxonomists for standard genome sequencing and annotation.</title>
        <authorList>
            <consortium name="The Broad Institute Genomics Platform"/>
            <consortium name="The Broad Institute Genome Sequencing Center for Infectious Disease"/>
            <person name="Wu L."/>
            <person name="Ma J."/>
        </authorList>
    </citation>
    <scope>NUCLEOTIDE SEQUENCE [LARGE SCALE GENOMIC DNA]</scope>
    <source>
        <strain evidence="1 2">JCM 14283</strain>
    </source>
</reference>
<name>A0ABN2TZS5_9MICO</name>
<organism evidence="1 2">
    <name type="scientific">Terrabacter terrae</name>
    <dbReference type="NCBI Taxonomy" id="318434"/>
    <lineage>
        <taxon>Bacteria</taxon>
        <taxon>Bacillati</taxon>
        <taxon>Actinomycetota</taxon>
        <taxon>Actinomycetes</taxon>
        <taxon>Micrococcales</taxon>
        <taxon>Intrasporangiaceae</taxon>
        <taxon>Terrabacter</taxon>
    </lineage>
</organism>
<keyword evidence="2" id="KW-1185">Reference proteome</keyword>
<comment type="caution">
    <text evidence="1">The sequence shown here is derived from an EMBL/GenBank/DDBJ whole genome shotgun (WGS) entry which is preliminary data.</text>
</comment>
<evidence type="ECO:0008006" key="3">
    <source>
        <dbReference type="Google" id="ProtNLM"/>
    </source>
</evidence>